<keyword evidence="6" id="KW-1185">Reference proteome</keyword>
<evidence type="ECO:0000313" key="6">
    <source>
        <dbReference type="Proteomes" id="UP001144805"/>
    </source>
</evidence>
<dbReference type="AlphaFoldDB" id="A0A9X3E364"/>
<dbReference type="InterPro" id="IPR050555">
    <property type="entry name" value="Bact_Solute-Bind_Prot2"/>
</dbReference>
<dbReference type="PANTHER" id="PTHR30036:SF7">
    <property type="entry name" value="ABC TRANSPORTER PERIPLASMIC-BINDING PROTEIN YPHF"/>
    <property type="match status" value="1"/>
</dbReference>
<feature type="domain" description="Periplasmic binding protein" evidence="4">
    <location>
        <begin position="58"/>
        <end position="311"/>
    </location>
</feature>
<evidence type="ECO:0000256" key="2">
    <source>
        <dbReference type="ARBA" id="ARBA00007639"/>
    </source>
</evidence>
<dbReference type="RefSeq" id="WP_266337888.1">
    <property type="nucleotide sequence ID" value="NZ_JAPKNK010000002.1"/>
</dbReference>
<evidence type="ECO:0000256" key="3">
    <source>
        <dbReference type="SAM" id="SignalP"/>
    </source>
</evidence>
<dbReference type="PANTHER" id="PTHR30036">
    <property type="entry name" value="D-XYLOSE-BINDING PERIPLASMIC PROTEIN"/>
    <property type="match status" value="1"/>
</dbReference>
<proteinExistence type="inferred from homology"/>
<keyword evidence="3" id="KW-0732">Signal</keyword>
<reference evidence="5" key="1">
    <citation type="submission" date="2022-11" db="EMBL/GenBank/DDBJ databases">
        <title>Biodiversity and phylogenetic relationships of bacteria.</title>
        <authorList>
            <person name="Machado R.A.R."/>
            <person name="Bhat A."/>
            <person name="Loulou A."/>
            <person name="Kallel S."/>
        </authorList>
    </citation>
    <scope>NUCLEOTIDE SEQUENCE</scope>
    <source>
        <strain evidence="5">K-TC2</strain>
    </source>
</reference>
<organism evidence="5 6">
    <name type="scientific">Kaistia nematophila</name>
    <dbReference type="NCBI Taxonomy" id="2994654"/>
    <lineage>
        <taxon>Bacteria</taxon>
        <taxon>Pseudomonadati</taxon>
        <taxon>Pseudomonadota</taxon>
        <taxon>Alphaproteobacteria</taxon>
        <taxon>Hyphomicrobiales</taxon>
        <taxon>Kaistiaceae</taxon>
        <taxon>Kaistia</taxon>
    </lineage>
</organism>
<comment type="subcellular location">
    <subcellularLocation>
        <location evidence="1">Periplasm</location>
    </subcellularLocation>
</comment>
<dbReference type="InterPro" id="IPR006311">
    <property type="entry name" value="TAT_signal"/>
</dbReference>
<sequence>MTTFDRRRFLMLSAAGLALPLVPRLALAEEAALSEAAKAVGGTIVAQGPAPKPLRLAVLSFQGSSFWEAADKGIVAATEYLKPLNTTVDYIQLGTGLTAEVMVAGIDGALTKQYDGIAAVPIFDGTVAKVNEVVAEGVPFISFIADSAEKSNRNVSMGMLAYDAGAKAGEFIAKQTGGKGKIAVITGYLGAAQHDARMNGALDLIKKNYPDITIVGPFECKDDDATAYSQATDVMTSNPDLSIIYVTAGGSEAAAKAVRDAKATGKVGVVGYDNLPEKQQYKDGGEILALIDQAPARQAFDSIVMLHNMLGFGATYPAEIAIDAPVVLGKGAKT</sequence>
<dbReference type="Gene3D" id="3.40.50.2300">
    <property type="match status" value="2"/>
</dbReference>
<evidence type="ECO:0000259" key="4">
    <source>
        <dbReference type="Pfam" id="PF13407"/>
    </source>
</evidence>
<comment type="similarity">
    <text evidence="2">Belongs to the bacterial solute-binding protein 2 family.</text>
</comment>
<dbReference type="Pfam" id="PF13407">
    <property type="entry name" value="Peripla_BP_4"/>
    <property type="match status" value="1"/>
</dbReference>
<evidence type="ECO:0000256" key="1">
    <source>
        <dbReference type="ARBA" id="ARBA00004418"/>
    </source>
</evidence>
<dbReference type="GO" id="GO:0030246">
    <property type="term" value="F:carbohydrate binding"/>
    <property type="evidence" value="ECO:0007669"/>
    <property type="project" value="TreeGrafter"/>
</dbReference>
<feature type="signal peptide" evidence="3">
    <location>
        <begin position="1"/>
        <end position="28"/>
    </location>
</feature>
<protein>
    <submittedName>
        <fullName evidence="5">Substrate-binding domain-containing protein</fullName>
    </submittedName>
</protein>
<dbReference type="InterPro" id="IPR025997">
    <property type="entry name" value="SBP_2_dom"/>
</dbReference>
<gene>
    <name evidence="5" type="ORF">OSH07_06985</name>
</gene>
<accession>A0A9X3E364</accession>
<dbReference type="GO" id="GO:0030288">
    <property type="term" value="C:outer membrane-bounded periplasmic space"/>
    <property type="evidence" value="ECO:0007669"/>
    <property type="project" value="TreeGrafter"/>
</dbReference>
<dbReference type="InterPro" id="IPR028082">
    <property type="entry name" value="Peripla_BP_I"/>
</dbReference>
<evidence type="ECO:0000313" key="5">
    <source>
        <dbReference type="EMBL" id="MCX5568933.1"/>
    </source>
</evidence>
<name>A0A9X3E364_9HYPH</name>
<dbReference type="PROSITE" id="PS51318">
    <property type="entry name" value="TAT"/>
    <property type="match status" value="1"/>
</dbReference>
<dbReference type="Proteomes" id="UP001144805">
    <property type="component" value="Unassembled WGS sequence"/>
</dbReference>
<dbReference type="SUPFAM" id="SSF53822">
    <property type="entry name" value="Periplasmic binding protein-like I"/>
    <property type="match status" value="1"/>
</dbReference>
<comment type="caution">
    <text evidence="5">The sequence shown here is derived from an EMBL/GenBank/DDBJ whole genome shotgun (WGS) entry which is preliminary data.</text>
</comment>
<dbReference type="EMBL" id="JAPKNK010000002">
    <property type="protein sequence ID" value="MCX5568933.1"/>
    <property type="molecule type" value="Genomic_DNA"/>
</dbReference>
<feature type="chain" id="PRO_5040859503" evidence="3">
    <location>
        <begin position="29"/>
        <end position="334"/>
    </location>
</feature>